<dbReference type="InterPro" id="IPR032675">
    <property type="entry name" value="LRR_dom_sf"/>
</dbReference>
<organism evidence="2 3">
    <name type="scientific">Ensete ventricosum</name>
    <name type="common">Abyssinian banana</name>
    <name type="synonym">Musa ensete</name>
    <dbReference type="NCBI Taxonomy" id="4639"/>
    <lineage>
        <taxon>Eukaryota</taxon>
        <taxon>Viridiplantae</taxon>
        <taxon>Streptophyta</taxon>
        <taxon>Embryophyta</taxon>
        <taxon>Tracheophyta</taxon>
        <taxon>Spermatophyta</taxon>
        <taxon>Magnoliopsida</taxon>
        <taxon>Liliopsida</taxon>
        <taxon>Zingiberales</taxon>
        <taxon>Musaceae</taxon>
        <taxon>Ensete</taxon>
    </lineage>
</organism>
<dbReference type="Gene3D" id="1.20.1280.50">
    <property type="match status" value="1"/>
</dbReference>
<dbReference type="PANTHER" id="PTHR38926">
    <property type="entry name" value="F-BOX DOMAIN CONTAINING PROTEIN, EXPRESSED"/>
    <property type="match status" value="1"/>
</dbReference>
<feature type="region of interest" description="Disordered" evidence="1">
    <location>
        <begin position="1"/>
        <end position="20"/>
    </location>
</feature>
<dbReference type="Proteomes" id="UP000287651">
    <property type="component" value="Unassembled WGS sequence"/>
</dbReference>
<evidence type="ECO:0000256" key="1">
    <source>
        <dbReference type="SAM" id="MobiDB-lite"/>
    </source>
</evidence>
<accession>A0A426Z5Y4</accession>
<reference evidence="2 3" key="1">
    <citation type="journal article" date="2014" name="Agronomy (Basel)">
        <title>A Draft Genome Sequence for Ensete ventricosum, the Drought-Tolerant Tree Against Hunger.</title>
        <authorList>
            <person name="Harrison J."/>
            <person name="Moore K.A."/>
            <person name="Paszkiewicz K."/>
            <person name="Jones T."/>
            <person name="Grant M."/>
            <person name="Ambacheew D."/>
            <person name="Muzemil S."/>
            <person name="Studholme D.J."/>
        </authorList>
    </citation>
    <scope>NUCLEOTIDE SEQUENCE [LARGE SCALE GENOMIC DNA]</scope>
</reference>
<gene>
    <name evidence="2" type="ORF">B296_00040377</name>
</gene>
<proteinExistence type="predicted"/>
<dbReference type="EMBL" id="AMZH03008230">
    <property type="protein sequence ID" value="RRT59395.1"/>
    <property type="molecule type" value="Genomic_DNA"/>
</dbReference>
<evidence type="ECO:0000313" key="2">
    <source>
        <dbReference type="EMBL" id="RRT59395.1"/>
    </source>
</evidence>
<dbReference type="AlphaFoldDB" id="A0A426Z5Y4"/>
<name>A0A426Z5Y4_ENSVE</name>
<comment type="caution">
    <text evidence="2">The sequence shown here is derived from an EMBL/GenBank/DDBJ whole genome shotgun (WGS) entry which is preliminary data.</text>
</comment>
<dbReference type="PANTHER" id="PTHR38926:SF5">
    <property type="entry name" value="F-BOX AND LEUCINE-RICH REPEAT PROTEIN 6"/>
    <property type="match status" value="1"/>
</dbReference>
<dbReference type="Gene3D" id="3.80.10.10">
    <property type="entry name" value="Ribonuclease Inhibitor"/>
    <property type="match status" value="1"/>
</dbReference>
<evidence type="ECO:0008006" key="4">
    <source>
        <dbReference type="Google" id="ProtNLM"/>
    </source>
</evidence>
<evidence type="ECO:0000313" key="3">
    <source>
        <dbReference type="Proteomes" id="UP000287651"/>
    </source>
</evidence>
<sequence>MSIPGRHPTPLRFGRSQKSSGLNMADGRRWEEMQVDCLVNIFRRLALDDLTLSVPFVCKCWWRASLDPSCWRLLHFRSLDFMPWSPFSRSFTSLYRLKTLSFSHFMRLVVHRSRGSAEELIFPLSVGASIQDLAYVSIKCPRLKSLALPDHLMLEDDLRIPDLVGSWRDLEQLEMETKSSSFLPVIAEIGRNCARFSRLKVRGLIGKEDAKAIVDRLPQLKHLELSKSYLTKDELVVIISGCRKLETLIVRDCLGFQADDEVLRLASRITRFEHEGSKLLDEYGYETDESEQQTGIFYW</sequence>
<dbReference type="SUPFAM" id="SSF52047">
    <property type="entry name" value="RNI-like"/>
    <property type="match status" value="1"/>
</dbReference>
<protein>
    <recommendedName>
        <fullName evidence="4">F-box domain-containing protein</fullName>
    </recommendedName>
</protein>